<dbReference type="Proteomes" id="UP000663866">
    <property type="component" value="Unassembled WGS sequence"/>
</dbReference>
<proteinExistence type="predicted"/>
<evidence type="ECO:0000313" key="3">
    <source>
        <dbReference type="EMBL" id="CAF4326711.1"/>
    </source>
</evidence>
<dbReference type="Proteomes" id="UP000663887">
    <property type="component" value="Unassembled WGS sequence"/>
</dbReference>
<comment type="caution">
    <text evidence="2">The sequence shown here is derived from an EMBL/GenBank/DDBJ whole genome shotgun (WGS) entry which is preliminary data.</text>
</comment>
<dbReference type="Proteomes" id="UP000663856">
    <property type="component" value="Unassembled WGS sequence"/>
</dbReference>
<reference evidence="2" key="1">
    <citation type="submission" date="2021-02" db="EMBL/GenBank/DDBJ databases">
        <authorList>
            <person name="Nowell W R."/>
        </authorList>
    </citation>
    <scope>NUCLEOTIDE SEQUENCE</scope>
</reference>
<keyword evidence="6" id="KW-1185">Reference proteome</keyword>
<evidence type="ECO:0000313" key="1">
    <source>
        <dbReference type="EMBL" id="CAF2051120.1"/>
    </source>
</evidence>
<dbReference type="EMBL" id="CAJOBG010039209">
    <property type="protein sequence ID" value="CAF4383048.1"/>
    <property type="molecule type" value="Genomic_DNA"/>
</dbReference>
<evidence type="ECO:0000313" key="2">
    <source>
        <dbReference type="EMBL" id="CAF2080210.1"/>
    </source>
</evidence>
<evidence type="ECO:0000313" key="5">
    <source>
        <dbReference type="Proteomes" id="UP000663856"/>
    </source>
</evidence>
<sequence length="137" mass="14313">MVAAKFKSTCNGVVVTNTTATTSIAVICASGLTASTYPDNYSYGTCTFAHKLCVTCSGSSTVRIRVQTNGLPLFCPNTPITLSELNIDFEVDFNPDVSINSPLYTPITTSALSSIVCNVNSQSSAPFASNLTALVAI</sequence>
<accession>A0A816S221</accession>
<name>A0A816S221_9BILA</name>
<dbReference type="Proteomes" id="UP000663842">
    <property type="component" value="Unassembled WGS sequence"/>
</dbReference>
<dbReference type="AlphaFoldDB" id="A0A816S221"/>
<gene>
    <name evidence="4" type="ORF">OVN521_LOCUS33833</name>
    <name evidence="3" type="ORF">UXM345_LOCUS34769</name>
    <name evidence="2" type="ORF">WKI299_LOCUS16008</name>
    <name evidence="1" type="ORF">XDN619_LOCUS8547</name>
</gene>
<protein>
    <submittedName>
        <fullName evidence="2">Uncharacterized protein</fullName>
    </submittedName>
</protein>
<dbReference type="EMBL" id="CAJNRF010006322">
    <property type="protein sequence ID" value="CAF2080210.1"/>
    <property type="molecule type" value="Genomic_DNA"/>
</dbReference>
<dbReference type="EMBL" id="CAJOBF010013166">
    <property type="protein sequence ID" value="CAF4326711.1"/>
    <property type="molecule type" value="Genomic_DNA"/>
</dbReference>
<organism evidence="2 5">
    <name type="scientific">Rotaria magnacalcarata</name>
    <dbReference type="NCBI Taxonomy" id="392030"/>
    <lineage>
        <taxon>Eukaryota</taxon>
        <taxon>Metazoa</taxon>
        <taxon>Spiralia</taxon>
        <taxon>Gnathifera</taxon>
        <taxon>Rotifera</taxon>
        <taxon>Eurotatoria</taxon>
        <taxon>Bdelloidea</taxon>
        <taxon>Philodinida</taxon>
        <taxon>Philodinidae</taxon>
        <taxon>Rotaria</taxon>
    </lineage>
</organism>
<dbReference type="EMBL" id="CAJNRG010002768">
    <property type="protein sequence ID" value="CAF2051120.1"/>
    <property type="molecule type" value="Genomic_DNA"/>
</dbReference>
<evidence type="ECO:0000313" key="4">
    <source>
        <dbReference type="EMBL" id="CAF4383048.1"/>
    </source>
</evidence>
<evidence type="ECO:0000313" key="6">
    <source>
        <dbReference type="Proteomes" id="UP000663866"/>
    </source>
</evidence>